<dbReference type="Proteomes" id="UP000299102">
    <property type="component" value="Unassembled WGS sequence"/>
</dbReference>
<organism evidence="1 2">
    <name type="scientific">Eumeta variegata</name>
    <name type="common">Bagworm moth</name>
    <name type="synonym">Eumeta japonica</name>
    <dbReference type="NCBI Taxonomy" id="151549"/>
    <lineage>
        <taxon>Eukaryota</taxon>
        <taxon>Metazoa</taxon>
        <taxon>Ecdysozoa</taxon>
        <taxon>Arthropoda</taxon>
        <taxon>Hexapoda</taxon>
        <taxon>Insecta</taxon>
        <taxon>Pterygota</taxon>
        <taxon>Neoptera</taxon>
        <taxon>Endopterygota</taxon>
        <taxon>Lepidoptera</taxon>
        <taxon>Glossata</taxon>
        <taxon>Ditrysia</taxon>
        <taxon>Tineoidea</taxon>
        <taxon>Psychidae</taxon>
        <taxon>Oiketicinae</taxon>
        <taxon>Eumeta</taxon>
    </lineage>
</organism>
<accession>A0A4C1THQ3</accession>
<keyword evidence="2" id="KW-1185">Reference proteome</keyword>
<gene>
    <name evidence="1" type="ORF">EVAR_6991_1</name>
</gene>
<proteinExistence type="predicted"/>
<evidence type="ECO:0000313" key="2">
    <source>
        <dbReference type="Proteomes" id="UP000299102"/>
    </source>
</evidence>
<sequence>MGLPVIIHVQRLEPNLTSRERIAVCRFRIKKMQVFTYPRSVDSGRHRTPVSSSPKLIVFAAELPQPFISIDYVEVPIDGMNVENTNECHHDHASSAW</sequence>
<comment type="caution">
    <text evidence="1">The sequence shown here is derived from an EMBL/GenBank/DDBJ whole genome shotgun (WGS) entry which is preliminary data.</text>
</comment>
<protein>
    <submittedName>
        <fullName evidence="1">Uncharacterized protein</fullName>
    </submittedName>
</protein>
<dbReference type="AlphaFoldDB" id="A0A4C1THQ3"/>
<evidence type="ECO:0000313" key="1">
    <source>
        <dbReference type="EMBL" id="GBP13654.1"/>
    </source>
</evidence>
<reference evidence="1 2" key="1">
    <citation type="journal article" date="2019" name="Commun. Biol.">
        <title>The bagworm genome reveals a unique fibroin gene that provides high tensile strength.</title>
        <authorList>
            <person name="Kono N."/>
            <person name="Nakamura H."/>
            <person name="Ohtoshi R."/>
            <person name="Tomita M."/>
            <person name="Numata K."/>
            <person name="Arakawa K."/>
        </authorList>
    </citation>
    <scope>NUCLEOTIDE SEQUENCE [LARGE SCALE GENOMIC DNA]</scope>
</reference>
<dbReference type="EMBL" id="BGZK01000058">
    <property type="protein sequence ID" value="GBP13654.1"/>
    <property type="molecule type" value="Genomic_DNA"/>
</dbReference>
<name>A0A4C1THQ3_EUMVA</name>